<dbReference type="GO" id="GO:0031119">
    <property type="term" value="P:tRNA pseudouridine synthesis"/>
    <property type="evidence" value="ECO:0007669"/>
    <property type="project" value="UniProtKB-ARBA"/>
</dbReference>
<evidence type="ECO:0000256" key="5">
    <source>
        <dbReference type="ARBA" id="ARBA00075270"/>
    </source>
</evidence>
<dbReference type="FunFam" id="3.30.70.2510:FF:000001">
    <property type="entry name" value="tRNA pseudouridine synthase Pus10"/>
    <property type="match status" value="1"/>
</dbReference>
<dbReference type="Pfam" id="PF21238">
    <property type="entry name" value="Pus10_C"/>
    <property type="match status" value="1"/>
</dbReference>
<evidence type="ECO:0000256" key="7">
    <source>
        <dbReference type="ARBA" id="ARBA00083669"/>
    </source>
</evidence>
<comment type="caution">
    <text evidence="10">The sequence shown here is derived from an EMBL/GenBank/DDBJ whole genome shotgun (WGS) entry which is preliminary data.</text>
</comment>
<dbReference type="AlphaFoldDB" id="A0A8T2Q2U1"/>
<organism evidence="10 11">
    <name type="scientific">Ceratopteris richardii</name>
    <name type="common">Triangle waterfern</name>
    <dbReference type="NCBI Taxonomy" id="49495"/>
    <lineage>
        <taxon>Eukaryota</taxon>
        <taxon>Viridiplantae</taxon>
        <taxon>Streptophyta</taxon>
        <taxon>Embryophyta</taxon>
        <taxon>Tracheophyta</taxon>
        <taxon>Polypodiopsida</taxon>
        <taxon>Polypodiidae</taxon>
        <taxon>Polypodiales</taxon>
        <taxon>Pteridineae</taxon>
        <taxon>Pteridaceae</taxon>
        <taxon>Parkerioideae</taxon>
        <taxon>Ceratopteris</taxon>
    </lineage>
</organism>
<evidence type="ECO:0000313" key="11">
    <source>
        <dbReference type="Proteomes" id="UP000825935"/>
    </source>
</evidence>
<dbReference type="Gene3D" id="3.30.70.3190">
    <property type="match status" value="1"/>
</dbReference>
<dbReference type="EC" id="5.4.99.25" evidence="2"/>
<dbReference type="FunFam" id="3.30.70.3190:FF:000001">
    <property type="entry name" value="tRNA pseudouridine synthase Pus10"/>
    <property type="match status" value="1"/>
</dbReference>
<dbReference type="Proteomes" id="UP000825935">
    <property type="component" value="Chromosome 38"/>
</dbReference>
<keyword evidence="4" id="KW-0413">Isomerase</keyword>
<reference evidence="10" key="1">
    <citation type="submission" date="2021-08" db="EMBL/GenBank/DDBJ databases">
        <title>WGS assembly of Ceratopteris richardii.</title>
        <authorList>
            <person name="Marchant D.B."/>
            <person name="Chen G."/>
            <person name="Jenkins J."/>
            <person name="Shu S."/>
            <person name="Leebens-Mack J."/>
            <person name="Grimwood J."/>
            <person name="Schmutz J."/>
            <person name="Soltis P."/>
            <person name="Soltis D."/>
            <person name="Chen Z.-H."/>
        </authorList>
    </citation>
    <scope>NUCLEOTIDE SEQUENCE</scope>
    <source>
        <strain evidence="10">Whitten #5841</strain>
        <tissue evidence="10">Leaf</tissue>
    </source>
</reference>
<sequence length="540" mass="60993">MESTMYGAIQALPSEPVSDLLSIGVCPFCILRFFGIRDVVYSYPFLPSTLVECTTINLSKEPCNKKEQESFGHSNEQALDGRTCNNVSVNFDMSNPCIACLGIFQLEPGIDRQLDRICHERRERMAVTSKEKIIESVKKEGYQFDTFTVEISIPGIVMVRERAVWQHLQEKHGSQSRLQGKHLSEHVVSSKEALKGALIKSLEESLQAVHDSGSTFKIALRYKHPETVCELGFPGCSLKRKRGVMNEVNGDFTEPVESLVAIQRCLASISAKDFASIYPYPPPKCAVACNLDVSCYRTATLIGGRYLKFSRNISQSPWMIEEERKGDGSVQEIIADVVFPHFKADSYKFHASGREDIDVRMLGGGRPFMMEIVNARVLVSPDDIQKIEDSVNSLKEGWVKVRNLQLVGADARSSMLEGETEKQKQYTAVIWLSRCISNDEINDFMALKDLQIQQKTPVRVLHRRSPLVRPRMIHWLKLDRIEGTEHYYLLHLCSQAGTYIKEFVHGDLGRTYPNVGSLLKCEAEILQLDVTDIAMDLFNE</sequence>
<evidence type="ECO:0000256" key="3">
    <source>
        <dbReference type="ARBA" id="ARBA00022694"/>
    </source>
</evidence>
<accession>A0A8T2Q2U1</accession>
<feature type="domain" description="Pus10-like C-terminal" evidence="9">
    <location>
        <begin position="302"/>
        <end position="533"/>
    </location>
</feature>
<dbReference type="InterPro" id="IPR020103">
    <property type="entry name" value="PsdUridine_synth_cat_dom_sf"/>
</dbReference>
<dbReference type="OrthoDB" id="1919009at2759"/>
<feature type="domain" description="Pus10 N-terminal eukaryotes" evidence="8">
    <location>
        <begin position="128"/>
        <end position="295"/>
    </location>
</feature>
<evidence type="ECO:0000256" key="1">
    <source>
        <dbReference type="ARBA" id="ARBA00009652"/>
    </source>
</evidence>
<keyword evidence="11" id="KW-1185">Reference proteome</keyword>
<dbReference type="EMBL" id="CM035443">
    <property type="protein sequence ID" value="KAH7278005.1"/>
    <property type="molecule type" value="Genomic_DNA"/>
</dbReference>
<evidence type="ECO:0000259" key="8">
    <source>
        <dbReference type="Pfam" id="PF21237"/>
    </source>
</evidence>
<dbReference type="InterPro" id="IPR048741">
    <property type="entry name" value="Pus10-like_C"/>
</dbReference>
<name>A0A8T2Q2U1_CERRI</name>
<keyword evidence="3" id="KW-0819">tRNA processing</keyword>
<protein>
    <recommendedName>
        <fullName evidence="2">tRNA pseudouridine(55) synthase</fullName>
        <ecNumber evidence="2">5.4.99.25</ecNumber>
    </recommendedName>
    <alternativeName>
        <fullName evidence="7">tRNA pseudouridine 55 synthase</fullName>
    </alternativeName>
    <alternativeName>
        <fullName evidence="5">tRNA pseudouridylate synthase</fullName>
    </alternativeName>
    <alternativeName>
        <fullName evidence="6">tRNA-uridine isomerase</fullName>
    </alternativeName>
</protein>
<dbReference type="NCBIfam" id="TIGR01213">
    <property type="entry name" value="pseudo_Pus10arc"/>
    <property type="match status" value="1"/>
</dbReference>
<dbReference type="SUPFAM" id="SSF55120">
    <property type="entry name" value="Pseudouridine synthase"/>
    <property type="match status" value="1"/>
</dbReference>
<comment type="similarity">
    <text evidence="1">Belongs to the pseudouridine synthase Pus10 family.</text>
</comment>
<dbReference type="Pfam" id="PF21237">
    <property type="entry name" value="Pus10_N_euk"/>
    <property type="match status" value="1"/>
</dbReference>
<evidence type="ECO:0000256" key="4">
    <source>
        <dbReference type="ARBA" id="ARBA00023235"/>
    </source>
</evidence>
<dbReference type="PANTHER" id="PTHR21568">
    <property type="entry name" value="TRNA PSEUDOURIDINE SYNTHASE PUS10"/>
    <property type="match status" value="1"/>
</dbReference>
<evidence type="ECO:0000313" key="10">
    <source>
        <dbReference type="EMBL" id="KAH7278005.1"/>
    </source>
</evidence>
<dbReference type="GO" id="GO:0003723">
    <property type="term" value="F:RNA binding"/>
    <property type="evidence" value="ECO:0007669"/>
    <property type="project" value="InterPro"/>
</dbReference>
<dbReference type="GO" id="GO:0160148">
    <property type="term" value="F:tRNA pseudouridine(55) synthase activity"/>
    <property type="evidence" value="ECO:0007669"/>
    <property type="project" value="UniProtKB-EC"/>
</dbReference>
<evidence type="ECO:0000259" key="9">
    <source>
        <dbReference type="Pfam" id="PF21238"/>
    </source>
</evidence>
<dbReference type="InterPro" id="IPR048742">
    <property type="entry name" value="Pus10_N_euk"/>
</dbReference>
<evidence type="ECO:0000256" key="2">
    <source>
        <dbReference type="ARBA" id="ARBA00012787"/>
    </source>
</evidence>
<dbReference type="Gene3D" id="3.30.70.2510">
    <property type="match status" value="1"/>
</dbReference>
<proteinExistence type="inferred from homology"/>
<dbReference type="InterPro" id="IPR039894">
    <property type="entry name" value="Pus10-like"/>
</dbReference>
<dbReference type="OMA" id="LVISCQR"/>
<gene>
    <name evidence="10" type="ORF">KP509_38G019500</name>
</gene>
<evidence type="ECO:0000256" key="6">
    <source>
        <dbReference type="ARBA" id="ARBA00079393"/>
    </source>
</evidence>
<dbReference type="PANTHER" id="PTHR21568:SF0">
    <property type="entry name" value="TRNA PSEUDOURIDINE SYNTHASE PUS10"/>
    <property type="match status" value="1"/>
</dbReference>